<reference evidence="3" key="2">
    <citation type="submission" date="2025-09" db="UniProtKB">
        <authorList>
            <consortium name="Ensembl"/>
        </authorList>
    </citation>
    <scope>IDENTIFICATION</scope>
</reference>
<dbReference type="CDD" id="cd00780">
    <property type="entry name" value="NTF2"/>
    <property type="match status" value="1"/>
</dbReference>
<dbReference type="InterPro" id="IPR045875">
    <property type="entry name" value="NTF2"/>
</dbReference>
<protein>
    <recommendedName>
        <fullName evidence="2">NTF2 domain-containing protein</fullName>
    </recommendedName>
</protein>
<dbReference type="InterPro" id="IPR002075">
    <property type="entry name" value="NTF2_dom"/>
</dbReference>
<feature type="domain" description="NTF2" evidence="2">
    <location>
        <begin position="37"/>
        <end position="100"/>
    </location>
</feature>
<dbReference type="Pfam" id="PF02136">
    <property type="entry name" value="NTF2"/>
    <property type="match status" value="1"/>
</dbReference>
<feature type="domain" description="NTF2" evidence="2">
    <location>
        <begin position="12"/>
        <end position="35"/>
    </location>
</feature>
<organism evidence="3 4">
    <name type="scientific">Moschus moschiferus</name>
    <name type="common">Siberian musk deer</name>
    <name type="synonym">Moschus sibiricus</name>
    <dbReference type="NCBI Taxonomy" id="68415"/>
    <lineage>
        <taxon>Eukaryota</taxon>
        <taxon>Metazoa</taxon>
        <taxon>Chordata</taxon>
        <taxon>Craniata</taxon>
        <taxon>Vertebrata</taxon>
        <taxon>Euteleostomi</taxon>
        <taxon>Mammalia</taxon>
        <taxon>Eutheria</taxon>
        <taxon>Laurasiatheria</taxon>
        <taxon>Artiodactyla</taxon>
        <taxon>Ruminantia</taxon>
        <taxon>Pecora</taxon>
        <taxon>Moschidae</taxon>
        <taxon>Moschus</taxon>
    </lineage>
</organism>
<dbReference type="GO" id="GO:0051028">
    <property type="term" value="P:mRNA transport"/>
    <property type="evidence" value="ECO:0007669"/>
    <property type="project" value="UniProtKB-UniRule"/>
</dbReference>
<dbReference type="Gene3D" id="3.10.450.50">
    <property type="match status" value="1"/>
</dbReference>
<evidence type="ECO:0000256" key="1">
    <source>
        <dbReference type="RuleBase" id="RU369002"/>
    </source>
</evidence>
<evidence type="ECO:0000313" key="4">
    <source>
        <dbReference type="Proteomes" id="UP000694544"/>
    </source>
</evidence>
<dbReference type="GeneTree" id="ENSGT00510000047030"/>
<dbReference type="Proteomes" id="UP000694544">
    <property type="component" value="Unplaced"/>
</dbReference>
<proteinExistence type="predicted"/>
<name>A0A8C6E060_MOSMO</name>
<keyword evidence="1" id="KW-0813">Transport</keyword>
<keyword evidence="1" id="KW-0539">Nucleus</keyword>
<keyword evidence="4" id="KW-1185">Reference proteome</keyword>
<accession>A0A8C6E060</accession>
<dbReference type="PROSITE" id="PS50177">
    <property type="entry name" value="NTF2_DOMAIN"/>
    <property type="match status" value="2"/>
</dbReference>
<dbReference type="GO" id="GO:0005634">
    <property type="term" value="C:nucleus"/>
    <property type="evidence" value="ECO:0007669"/>
    <property type="project" value="UniProtKB-SubCell"/>
</dbReference>
<dbReference type="GO" id="GO:0006913">
    <property type="term" value="P:nucleocytoplasmic transport"/>
    <property type="evidence" value="ECO:0007669"/>
    <property type="project" value="UniProtKB-UniRule"/>
</dbReference>
<evidence type="ECO:0000259" key="2">
    <source>
        <dbReference type="PROSITE" id="PS50177"/>
    </source>
</evidence>
<dbReference type="InterPro" id="IPR018222">
    <property type="entry name" value="Nuclear_transport_factor_2_euk"/>
</dbReference>
<dbReference type="GO" id="GO:0005737">
    <property type="term" value="C:cytoplasm"/>
    <property type="evidence" value="ECO:0007669"/>
    <property type="project" value="UniProtKB-SubCell"/>
</dbReference>
<dbReference type="SUPFAM" id="SSF54427">
    <property type="entry name" value="NTF2-like"/>
    <property type="match status" value="1"/>
</dbReference>
<dbReference type="AlphaFoldDB" id="A0A8C6E060"/>
<dbReference type="Ensembl" id="ENSMMST00000021323.1">
    <property type="protein sequence ID" value="ENSMMSP00000019316.1"/>
    <property type="gene ID" value="ENSMMSG00000014592.1"/>
</dbReference>
<sequence>MGVEDKPVWEQTGSSFIQNYYQLFDNDRIQLGAVYFNLPFQKTQHSITAQDHQPMLDSCIISTVEGQLKANEDPIMWFHQMVLLKSIKVAWICTNDMFRLALHNLG</sequence>
<evidence type="ECO:0000313" key="3">
    <source>
        <dbReference type="Ensembl" id="ENSMMSP00000019316.1"/>
    </source>
</evidence>
<reference evidence="3" key="1">
    <citation type="submission" date="2025-08" db="UniProtKB">
        <authorList>
            <consortium name="Ensembl"/>
        </authorList>
    </citation>
    <scope>IDENTIFICATION</scope>
</reference>
<dbReference type="GO" id="GO:0015031">
    <property type="term" value="P:protein transport"/>
    <property type="evidence" value="ECO:0007669"/>
    <property type="project" value="UniProtKB-KW"/>
</dbReference>
<comment type="subcellular location">
    <subcellularLocation>
        <location evidence="1">Cytoplasm</location>
    </subcellularLocation>
    <subcellularLocation>
        <location evidence="1">Nucleus</location>
    </subcellularLocation>
</comment>
<dbReference type="InterPro" id="IPR032710">
    <property type="entry name" value="NTF2-like_dom_sf"/>
</dbReference>
<dbReference type="PANTHER" id="PTHR12612">
    <property type="entry name" value="NUCLEAR TRANSPORT FACTOR 2"/>
    <property type="match status" value="1"/>
</dbReference>
<keyword evidence="1" id="KW-0653">Protein transport</keyword>
<keyword evidence="1" id="KW-0963">Cytoplasm</keyword>
<comment type="function">
    <text evidence="1">Has a role in nuclear-cytoplasmic transport of proteins and mRNAs.</text>
</comment>